<sequence>MILLYSFSSLLIVAVLFSAIVLTNEVGFRLGRFVQRHTDEEVKSYTGSIQASILGLLALLLGFTFSMAMQRFDQRSMALIDEANAIGTVQLRVELLPAQMQPTAEKLLDTYLDLRLAVATLPMNEQDEQQSLLTQTSQLQQKLWQLVREAAEQDPRPVTTGMMITALNAMFDAQGKRNAVLHMQVPQIVLLVLFAVFTIAGGMMGYSAGLSGHRIIMPILLVALIITLIVFLIIDLDRPRQGIIQVDQHPMMALPRLSET</sequence>
<protein>
    <submittedName>
        <fullName evidence="2">DUF4239 domain-containing protein</fullName>
    </submittedName>
</protein>
<dbReference type="RefSeq" id="WP_195811737.1">
    <property type="nucleotide sequence ID" value="NZ_CP064795.1"/>
</dbReference>
<feature type="transmembrane region" description="Helical" evidence="1">
    <location>
        <begin position="215"/>
        <end position="234"/>
    </location>
</feature>
<feature type="transmembrane region" description="Helical" evidence="1">
    <location>
        <begin position="188"/>
        <end position="209"/>
    </location>
</feature>
<dbReference type="EMBL" id="CP064795">
    <property type="protein sequence ID" value="QPG06661.1"/>
    <property type="molecule type" value="Genomic_DNA"/>
</dbReference>
<organism evidence="2 3">
    <name type="scientific">Salinimonas marina</name>
    <dbReference type="NCBI Taxonomy" id="2785918"/>
    <lineage>
        <taxon>Bacteria</taxon>
        <taxon>Pseudomonadati</taxon>
        <taxon>Pseudomonadota</taxon>
        <taxon>Gammaproteobacteria</taxon>
        <taxon>Alteromonadales</taxon>
        <taxon>Alteromonadaceae</taxon>
        <taxon>Alteromonas/Salinimonas group</taxon>
        <taxon>Salinimonas</taxon>
    </lineage>
</organism>
<dbReference type="KEGG" id="smaa:IT774_05770"/>
<keyword evidence="1" id="KW-0472">Membrane</keyword>
<evidence type="ECO:0000256" key="1">
    <source>
        <dbReference type="SAM" id="Phobius"/>
    </source>
</evidence>
<evidence type="ECO:0000313" key="2">
    <source>
        <dbReference type="EMBL" id="QPG06661.1"/>
    </source>
</evidence>
<keyword evidence="3" id="KW-1185">Reference proteome</keyword>
<dbReference type="Proteomes" id="UP000595095">
    <property type="component" value="Chromosome"/>
</dbReference>
<dbReference type="Pfam" id="PF14023">
    <property type="entry name" value="Bestrophin-like"/>
    <property type="match status" value="1"/>
</dbReference>
<accession>A0A7S9HEG9</accession>
<name>A0A7S9HEG9_9ALTE</name>
<dbReference type="AlphaFoldDB" id="A0A7S9HEG9"/>
<feature type="transmembrane region" description="Helical" evidence="1">
    <location>
        <begin position="47"/>
        <end position="68"/>
    </location>
</feature>
<keyword evidence="1" id="KW-0812">Transmembrane</keyword>
<proteinExistence type="predicted"/>
<dbReference type="InterPro" id="IPR025333">
    <property type="entry name" value="DUF4239"/>
</dbReference>
<keyword evidence="1" id="KW-1133">Transmembrane helix</keyword>
<evidence type="ECO:0000313" key="3">
    <source>
        <dbReference type="Proteomes" id="UP000595095"/>
    </source>
</evidence>
<gene>
    <name evidence="2" type="ORF">IT774_05770</name>
</gene>
<reference evidence="2 3" key="1">
    <citation type="submission" date="2020-11" db="EMBL/GenBank/DDBJ databases">
        <title>Complete genome sequence for Salinimonas sp. strain G2-b.</title>
        <authorList>
            <person name="Park S.-J."/>
        </authorList>
    </citation>
    <scope>NUCLEOTIDE SEQUENCE [LARGE SCALE GENOMIC DNA]</scope>
    <source>
        <strain evidence="2 3">G2-b</strain>
    </source>
</reference>